<evidence type="ECO:0000313" key="1">
    <source>
        <dbReference type="EMBL" id="MBV4456407.1"/>
    </source>
</evidence>
<gene>
    <name evidence="1" type="ORF">KVG96_00380</name>
</gene>
<keyword evidence="2" id="KW-1185">Reference proteome</keyword>
<dbReference type="EMBL" id="JAHSTS010000001">
    <property type="protein sequence ID" value="MBV4456407.1"/>
    <property type="molecule type" value="Genomic_DNA"/>
</dbReference>
<organism evidence="1 2">
    <name type="scientific">Pseudomonas ekonensis</name>
    <dbReference type="NCBI Taxonomy" id="2842353"/>
    <lineage>
        <taxon>Bacteria</taxon>
        <taxon>Pseudomonadati</taxon>
        <taxon>Pseudomonadota</taxon>
        <taxon>Gammaproteobacteria</taxon>
        <taxon>Pseudomonadales</taxon>
        <taxon>Pseudomonadaceae</taxon>
        <taxon>Pseudomonas</taxon>
    </lineage>
</organism>
<comment type="caution">
    <text evidence="1">The sequence shown here is derived from an EMBL/GenBank/DDBJ whole genome shotgun (WGS) entry which is preliminary data.</text>
</comment>
<dbReference type="RefSeq" id="WP_217890401.1">
    <property type="nucleotide sequence ID" value="NZ_JAHSTS010000001.1"/>
</dbReference>
<reference evidence="1 2" key="1">
    <citation type="submission" date="2021-06" db="EMBL/GenBank/DDBJ databases">
        <title>Updating the genus Pseudomonas: Description of 43 new species and partition of the Pseudomonas putida group.</title>
        <authorList>
            <person name="Girard L."/>
            <person name="Lood C."/>
            <person name="Vandamme P."/>
            <person name="Rokni-Zadeh H."/>
            <person name="Van Noort V."/>
            <person name="Hofte M."/>
            <person name="Lavigne R."/>
            <person name="De Mot R."/>
        </authorList>
    </citation>
    <scope>NUCLEOTIDE SEQUENCE [LARGE SCALE GENOMIC DNA]</scope>
    <source>
        <strain evidence="1 2">COR58</strain>
    </source>
</reference>
<evidence type="ECO:0000313" key="2">
    <source>
        <dbReference type="Proteomes" id="UP000765224"/>
    </source>
</evidence>
<sequence length="188" mass="21517">MKRLFWILPVLALALIAAWRFWSPADLTACPAGDGAPGPLSAFVHGYFERNGRVDWRELDNRFDVLSTPQGRTIADQPQAYACEAVQILQSPAFSQSEKVYTAALMFRLPIGQYLGFMDRSHQLYEQASIDREVLTLVVHPRGTAVDYWWLPAWRERFNRDAPDVLEAGFIRQVLSGRYWFDYPGNGF</sequence>
<name>A0ABS6P8P7_9PSED</name>
<protein>
    <submittedName>
        <fullName evidence="1">Uncharacterized protein</fullName>
    </submittedName>
</protein>
<dbReference type="Proteomes" id="UP000765224">
    <property type="component" value="Unassembled WGS sequence"/>
</dbReference>
<proteinExistence type="predicted"/>
<accession>A0ABS6P8P7</accession>